<feature type="domain" description="SGNH hydrolase-type esterase" evidence="2">
    <location>
        <begin position="50"/>
        <end position="239"/>
    </location>
</feature>
<dbReference type="Proteomes" id="UP000505355">
    <property type="component" value="Chromosome"/>
</dbReference>
<feature type="signal peptide" evidence="1">
    <location>
        <begin position="1"/>
        <end position="28"/>
    </location>
</feature>
<evidence type="ECO:0000259" key="2">
    <source>
        <dbReference type="Pfam" id="PF13472"/>
    </source>
</evidence>
<dbReference type="GO" id="GO:0004622">
    <property type="term" value="F:phosphatidylcholine lysophospholipase activity"/>
    <property type="evidence" value="ECO:0007669"/>
    <property type="project" value="TreeGrafter"/>
</dbReference>
<evidence type="ECO:0000313" key="4">
    <source>
        <dbReference type="Proteomes" id="UP000505355"/>
    </source>
</evidence>
<dbReference type="KEGG" id="mmab:HQ865_06585"/>
<dbReference type="PANTHER" id="PTHR30383:SF5">
    <property type="entry name" value="SGNH HYDROLASE-TYPE ESTERASE DOMAIN-CONTAINING PROTEIN"/>
    <property type="match status" value="1"/>
</dbReference>
<evidence type="ECO:0000313" key="3">
    <source>
        <dbReference type="EMBL" id="QKJ29434.1"/>
    </source>
</evidence>
<dbReference type="SUPFAM" id="SSF52266">
    <property type="entry name" value="SGNH hydrolase"/>
    <property type="match status" value="1"/>
</dbReference>
<name>A0A7D4TN28_9SPHI</name>
<sequence length="252" mass="27419">MNTSRRSFITTAAIGTLASLSIPEIAAAAFAEGNGKKITLNNNDVVLFQGDSITDSGRDKKSTAANNVACMGSGYALVAGSTLLFNNPDKNLQIYNKGISGNKVFQLADRWDADCLDLKPNVLSIFVGVNDYWHTLTAKPPYTGTIETYRTDYKKLIDRTKQALPDVKLIICEPYAINGVKSVTDAWYPKFPEFQVAAREIADQYGAAFVPFQSAVDKAMKKAPGAYWTGDGVHPNMAGITLLAHTWLEAIK</sequence>
<dbReference type="Gene3D" id="3.40.50.1110">
    <property type="entry name" value="SGNH hydrolase"/>
    <property type="match status" value="1"/>
</dbReference>
<dbReference type="PANTHER" id="PTHR30383">
    <property type="entry name" value="THIOESTERASE 1/PROTEASE 1/LYSOPHOSPHOLIPASE L1"/>
    <property type="match status" value="1"/>
</dbReference>
<dbReference type="InterPro" id="IPR036514">
    <property type="entry name" value="SGNH_hydro_sf"/>
</dbReference>
<reference evidence="3 4" key="1">
    <citation type="submission" date="2020-05" db="EMBL/GenBank/DDBJ databases">
        <title>Mucilaginibacter mali sp. nov.</title>
        <authorList>
            <person name="Kim H.S."/>
            <person name="Lee K.C."/>
            <person name="Suh M.K."/>
            <person name="Kim J.-S."/>
            <person name="Han K.-I."/>
            <person name="Eom M.K."/>
            <person name="Shin Y.K."/>
            <person name="Lee J.-S."/>
        </authorList>
    </citation>
    <scope>NUCLEOTIDE SEQUENCE [LARGE SCALE GENOMIC DNA]</scope>
    <source>
        <strain evidence="3 4">G2-14</strain>
    </source>
</reference>
<proteinExistence type="predicted"/>
<gene>
    <name evidence="3" type="ORF">HQ865_06585</name>
</gene>
<organism evidence="3 4">
    <name type="scientific">Mucilaginibacter mali</name>
    <dbReference type="NCBI Taxonomy" id="2740462"/>
    <lineage>
        <taxon>Bacteria</taxon>
        <taxon>Pseudomonadati</taxon>
        <taxon>Bacteroidota</taxon>
        <taxon>Sphingobacteriia</taxon>
        <taxon>Sphingobacteriales</taxon>
        <taxon>Sphingobacteriaceae</taxon>
        <taxon>Mucilaginibacter</taxon>
    </lineage>
</organism>
<dbReference type="InterPro" id="IPR006311">
    <property type="entry name" value="TAT_signal"/>
</dbReference>
<accession>A0A7D4TN28</accession>
<dbReference type="CDD" id="cd01834">
    <property type="entry name" value="SGNH_hydrolase_like_2"/>
    <property type="match status" value="1"/>
</dbReference>
<dbReference type="AlphaFoldDB" id="A0A7D4TN28"/>
<keyword evidence="4" id="KW-1185">Reference proteome</keyword>
<dbReference type="InterPro" id="IPR013830">
    <property type="entry name" value="SGNH_hydro"/>
</dbReference>
<feature type="chain" id="PRO_5028863709" evidence="1">
    <location>
        <begin position="29"/>
        <end position="252"/>
    </location>
</feature>
<keyword evidence="1" id="KW-0732">Signal</keyword>
<dbReference type="Pfam" id="PF13472">
    <property type="entry name" value="Lipase_GDSL_2"/>
    <property type="match status" value="1"/>
</dbReference>
<protein>
    <submittedName>
        <fullName evidence="3">SGNH/GDSL hydrolase family protein</fullName>
    </submittedName>
</protein>
<dbReference type="RefSeq" id="WP_173414128.1">
    <property type="nucleotide sequence ID" value="NZ_CP054139.1"/>
</dbReference>
<dbReference type="InterPro" id="IPR051532">
    <property type="entry name" value="Ester_Hydrolysis_Enzymes"/>
</dbReference>
<dbReference type="PROSITE" id="PS51318">
    <property type="entry name" value="TAT"/>
    <property type="match status" value="1"/>
</dbReference>
<dbReference type="EMBL" id="CP054139">
    <property type="protein sequence ID" value="QKJ29434.1"/>
    <property type="molecule type" value="Genomic_DNA"/>
</dbReference>
<evidence type="ECO:0000256" key="1">
    <source>
        <dbReference type="SAM" id="SignalP"/>
    </source>
</evidence>
<keyword evidence="3" id="KW-0378">Hydrolase</keyword>